<keyword evidence="4" id="KW-0560">Oxidoreductase</keyword>
<evidence type="ECO:0000313" key="6">
    <source>
        <dbReference type="Proteomes" id="UP001604336"/>
    </source>
</evidence>
<reference evidence="6" key="1">
    <citation type="submission" date="2024-07" db="EMBL/GenBank/DDBJ databases">
        <title>Two chromosome-level genome assemblies of Korean endemic species Abeliophyllum distichum and Forsythia ovata (Oleaceae).</title>
        <authorList>
            <person name="Jang H."/>
        </authorList>
    </citation>
    <scope>NUCLEOTIDE SEQUENCE [LARGE SCALE GENOMIC DNA]</scope>
</reference>
<dbReference type="PROSITE" id="PS00086">
    <property type="entry name" value="CYTOCHROME_P450"/>
    <property type="match status" value="1"/>
</dbReference>
<dbReference type="EMBL" id="JBFOLK010000012">
    <property type="protein sequence ID" value="KAL2472452.1"/>
    <property type="molecule type" value="Genomic_DNA"/>
</dbReference>
<dbReference type="Gene3D" id="1.10.630.10">
    <property type="entry name" value="Cytochrome P450"/>
    <property type="match status" value="1"/>
</dbReference>
<keyword evidence="1 3" id="KW-0479">Metal-binding</keyword>
<proteinExistence type="inferred from homology"/>
<dbReference type="Pfam" id="PF00067">
    <property type="entry name" value="p450"/>
    <property type="match status" value="1"/>
</dbReference>
<name>A0ABD1Q8H0_9LAMI</name>
<evidence type="ECO:0000256" key="1">
    <source>
        <dbReference type="ARBA" id="ARBA00022723"/>
    </source>
</evidence>
<dbReference type="Proteomes" id="UP001604336">
    <property type="component" value="Unassembled WGS sequence"/>
</dbReference>
<dbReference type="InterPro" id="IPR017972">
    <property type="entry name" value="Cyt_P450_CS"/>
</dbReference>
<dbReference type="PRINTS" id="PR00465">
    <property type="entry name" value="EP450IV"/>
</dbReference>
<dbReference type="AlphaFoldDB" id="A0ABD1Q8H0"/>
<keyword evidence="6" id="KW-1185">Reference proteome</keyword>
<keyword evidence="4" id="KW-0503">Monooxygenase</keyword>
<dbReference type="SUPFAM" id="SSF48264">
    <property type="entry name" value="Cytochrome P450"/>
    <property type="match status" value="1"/>
</dbReference>
<comment type="cofactor">
    <cofactor evidence="3">
        <name>heme</name>
        <dbReference type="ChEBI" id="CHEBI:30413"/>
    </cofactor>
</comment>
<gene>
    <name evidence="5" type="ORF">Adt_40588</name>
</gene>
<dbReference type="GO" id="GO:0046872">
    <property type="term" value="F:metal ion binding"/>
    <property type="evidence" value="ECO:0007669"/>
    <property type="project" value="UniProtKB-KW"/>
</dbReference>
<accession>A0ABD1Q8H0</accession>
<evidence type="ECO:0000313" key="5">
    <source>
        <dbReference type="EMBL" id="KAL2472452.1"/>
    </source>
</evidence>
<comment type="caution">
    <text evidence="5">The sequence shown here is derived from an EMBL/GenBank/DDBJ whole genome shotgun (WGS) entry which is preliminary data.</text>
</comment>
<dbReference type="InterPro" id="IPR036396">
    <property type="entry name" value="Cyt_P450_sf"/>
</dbReference>
<evidence type="ECO:0000256" key="4">
    <source>
        <dbReference type="RuleBase" id="RU000461"/>
    </source>
</evidence>
<evidence type="ECO:0000256" key="2">
    <source>
        <dbReference type="ARBA" id="ARBA00023004"/>
    </source>
</evidence>
<comment type="similarity">
    <text evidence="4">Belongs to the cytochrome P450 family.</text>
</comment>
<keyword evidence="2 3" id="KW-0408">Iron</keyword>
<feature type="binding site" description="axial binding residue" evidence="3">
    <location>
        <position position="181"/>
    </location>
    <ligand>
        <name>heme</name>
        <dbReference type="ChEBI" id="CHEBI:30413"/>
    </ligand>
    <ligandPart>
        <name>Fe</name>
        <dbReference type="ChEBI" id="CHEBI:18248"/>
    </ligandPart>
</feature>
<dbReference type="InterPro" id="IPR002403">
    <property type="entry name" value="Cyt_P450_E_grp-IV"/>
</dbReference>
<evidence type="ECO:0000256" key="3">
    <source>
        <dbReference type="PIRSR" id="PIRSR602403-1"/>
    </source>
</evidence>
<dbReference type="PANTHER" id="PTHR47951">
    <property type="entry name" value="OS08G0547900 PROTEIN"/>
    <property type="match status" value="1"/>
</dbReference>
<protein>
    <submittedName>
        <fullName evidence="5">Cytochrome</fullName>
    </submittedName>
</protein>
<dbReference type="GO" id="GO:0004497">
    <property type="term" value="F:monooxygenase activity"/>
    <property type="evidence" value="ECO:0007669"/>
    <property type="project" value="UniProtKB-KW"/>
</dbReference>
<keyword evidence="3 4" id="KW-0349">Heme</keyword>
<dbReference type="InterPro" id="IPR001128">
    <property type="entry name" value="Cyt_P450"/>
</dbReference>
<dbReference type="PANTHER" id="PTHR47951:SF7">
    <property type="entry name" value="FLAVONOID 3',5'-HYDROXYLASE-LIKE ISOFORM X1"/>
    <property type="match status" value="1"/>
</dbReference>
<sequence length="243" mass="27553">MLSNSNLEASYNLRKDKVQKAIRDVYTKIGTSIDIGELAFVTELNVVMNLLWGGTIDGDDKQDKIGAEFRKVASKFVDLMGKPNISDFFSNSCQETFRLHPRPPLLVPRISSQSCMLGGYTIPKGSRVFLNTWSVYMDPLVWENPSNFNPERFLNIDNDKLWDYLGNSFEYLPFGSGRRKCPGLHLAEKMVMYVLASLLHSFDRKLPEGENVDLSETFGIVIRKTKPLIAIPSPRLSSLSMYE</sequence>
<organism evidence="5 6">
    <name type="scientific">Abeliophyllum distichum</name>
    <dbReference type="NCBI Taxonomy" id="126358"/>
    <lineage>
        <taxon>Eukaryota</taxon>
        <taxon>Viridiplantae</taxon>
        <taxon>Streptophyta</taxon>
        <taxon>Embryophyta</taxon>
        <taxon>Tracheophyta</taxon>
        <taxon>Spermatophyta</taxon>
        <taxon>Magnoliopsida</taxon>
        <taxon>eudicotyledons</taxon>
        <taxon>Gunneridae</taxon>
        <taxon>Pentapetalae</taxon>
        <taxon>asterids</taxon>
        <taxon>lamiids</taxon>
        <taxon>Lamiales</taxon>
        <taxon>Oleaceae</taxon>
        <taxon>Forsythieae</taxon>
        <taxon>Abeliophyllum</taxon>
    </lineage>
</organism>